<keyword evidence="3" id="KW-1185">Reference proteome</keyword>
<proteinExistence type="predicted"/>
<dbReference type="InterPro" id="IPR036601">
    <property type="entry name" value="CBM10_sf"/>
</dbReference>
<gene>
    <name evidence="2" type="ORF">HK105_202606</name>
</gene>
<feature type="compositionally biased region" description="Basic and acidic residues" evidence="1">
    <location>
        <begin position="65"/>
        <end position="77"/>
    </location>
</feature>
<dbReference type="Gene3D" id="2.30.32.30">
    <property type="entry name" value="CBM10"/>
    <property type="match status" value="1"/>
</dbReference>
<evidence type="ECO:0000313" key="2">
    <source>
        <dbReference type="EMBL" id="KAL2917733.1"/>
    </source>
</evidence>
<accession>A0ABR4NDZ0</accession>
<protein>
    <submittedName>
        <fullName evidence="2">Uncharacterized protein</fullName>
    </submittedName>
</protein>
<comment type="caution">
    <text evidence="2">The sequence shown here is derived from an EMBL/GenBank/DDBJ whole genome shotgun (WGS) entry which is preliminary data.</text>
</comment>
<dbReference type="Proteomes" id="UP001527925">
    <property type="component" value="Unassembled WGS sequence"/>
</dbReference>
<evidence type="ECO:0000313" key="3">
    <source>
        <dbReference type="Proteomes" id="UP001527925"/>
    </source>
</evidence>
<evidence type="ECO:0000256" key="1">
    <source>
        <dbReference type="SAM" id="MobiDB-lite"/>
    </source>
</evidence>
<name>A0ABR4NDZ0_9FUNG</name>
<feature type="region of interest" description="Disordered" evidence="1">
    <location>
        <begin position="50"/>
        <end position="77"/>
    </location>
</feature>
<reference evidence="2 3" key="1">
    <citation type="submission" date="2023-09" db="EMBL/GenBank/DDBJ databases">
        <title>Pangenome analysis of Batrachochytrium dendrobatidis and related Chytrids.</title>
        <authorList>
            <person name="Yacoub M.N."/>
            <person name="Stajich J.E."/>
            <person name="James T.Y."/>
        </authorList>
    </citation>
    <scope>NUCLEOTIDE SEQUENCE [LARGE SCALE GENOMIC DNA]</scope>
    <source>
        <strain evidence="2 3">JEL0888</strain>
    </source>
</reference>
<dbReference type="EMBL" id="JADGIZ020000009">
    <property type="protein sequence ID" value="KAL2917733.1"/>
    <property type="molecule type" value="Genomic_DNA"/>
</dbReference>
<organism evidence="2 3">
    <name type="scientific">Polyrhizophydium stewartii</name>
    <dbReference type="NCBI Taxonomy" id="2732419"/>
    <lineage>
        <taxon>Eukaryota</taxon>
        <taxon>Fungi</taxon>
        <taxon>Fungi incertae sedis</taxon>
        <taxon>Chytridiomycota</taxon>
        <taxon>Chytridiomycota incertae sedis</taxon>
        <taxon>Chytridiomycetes</taxon>
        <taxon>Rhizophydiales</taxon>
        <taxon>Rhizophydiales incertae sedis</taxon>
        <taxon>Polyrhizophydium</taxon>
    </lineage>
</organism>
<sequence length="77" mass="8544">MASYDSGHGDYGYGGFPWCKKYVSNPEWGTDGKPYGWEDGRRCIAKDGCHSKGDMSHSKGCSSDHSTEYSKGDRKLQ</sequence>